<dbReference type="PANTHER" id="PTHR33910">
    <property type="entry name" value="PROTEIN TRANSLOCASE SUBUNIT SECE"/>
    <property type="match status" value="1"/>
</dbReference>
<dbReference type="PROSITE" id="PS01067">
    <property type="entry name" value="SECE_SEC61G"/>
    <property type="match status" value="1"/>
</dbReference>
<dbReference type="InterPro" id="IPR001901">
    <property type="entry name" value="Translocase_SecE/Sec61-g"/>
</dbReference>
<accession>A0A369BHU3</accession>
<dbReference type="AlphaFoldDB" id="A0A369BHU3"/>
<dbReference type="GO" id="GO:0005886">
    <property type="term" value="C:plasma membrane"/>
    <property type="evidence" value="ECO:0007669"/>
    <property type="project" value="UniProtKB-SubCell"/>
</dbReference>
<proteinExistence type="inferred from homology"/>
<dbReference type="Pfam" id="PF00584">
    <property type="entry name" value="SecE"/>
    <property type="match status" value="1"/>
</dbReference>
<keyword evidence="6 9" id="KW-1133">Transmembrane helix</keyword>
<comment type="caution">
    <text evidence="10">The sequence shown here is derived from an EMBL/GenBank/DDBJ whole genome shotgun (WGS) entry which is preliminary data.</text>
</comment>
<keyword evidence="7 9" id="KW-0811">Translocation</keyword>
<comment type="subcellular location">
    <subcellularLocation>
        <location evidence="9">Cell membrane</location>
        <topology evidence="9">Single-pass membrane protein</topology>
    </subcellularLocation>
    <subcellularLocation>
        <location evidence="1">Membrane</location>
    </subcellularLocation>
</comment>
<evidence type="ECO:0000256" key="9">
    <source>
        <dbReference type="HAMAP-Rule" id="MF_00422"/>
    </source>
</evidence>
<keyword evidence="2 9" id="KW-0813">Transport</keyword>
<dbReference type="GO" id="GO:0006605">
    <property type="term" value="P:protein targeting"/>
    <property type="evidence" value="ECO:0007669"/>
    <property type="project" value="UniProtKB-UniRule"/>
</dbReference>
<dbReference type="GO" id="GO:0009306">
    <property type="term" value="P:protein secretion"/>
    <property type="evidence" value="ECO:0007669"/>
    <property type="project" value="UniProtKB-UniRule"/>
</dbReference>
<comment type="subunit">
    <text evidence="9">Component of the Sec protein translocase complex. Heterotrimer consisting of SecY, SecE and SecG subunits. The heterotrimers can form oligomers, although 1 heterotrimer is thought to be able to translocate proteins. Interacts with the ribosome. Interacts with SecDF, and other proteins may be involved. Interacts with SecA.</text>
</comment>
<dbReference type="GO" id="GO:0043952">
    <property type="term" value="P:protein transport by the Sec complex"/>
    <property type="evidence" value="ECO:0007669"/>
    <property type="project" value="UniProtKB-UniRule"/>
</dbReference>
<evidence type="ECO:0000313" key="10">
    <source>
        <dbReference type="EMBL" id="RCX20835.1"/>
    </source>
</evidence>
<keyword evidence="8 9" id="KW-0472">Membrane</keyword>
<dbReference type="RefSeq" id="WP_114295796.1">
    <property type="nucleotide sequence ID" value="NZ_QPJT01000001.1"/>
</dbReference>
<evidence type="ECO:0000256" key="1">
    <source>
        <dbReference type="ARBA" id="ARBA00004370"/>
    </source>
</evidence>
<name>A0A369BHU3_9FIRM</name>
<dbReference type="GO" id="GO:0008320">
    <property type="term" value="F:protein transmembrane transporter activity"/>
    <property type="evidence" value="ECO:0007669"/>
    <property type="project" value="UniProtKB-UniRule"/>
</dbReference>
<dbReference type="InterPro" id="IPR005807">
    <property type="entry name" value="SecE_bac"/>
</dbReference>
<evidence type="ECO:0000256" key="6">
    <source>
        <dbReference type="ARBA" id="ARBA00022989"/>
    </source>
</evidence>
<dbReference type="NCBIfam" id="TIGR00964">
    <property type="entry name" value="secE_bact"/>
    <property type="match status" value="1"/>
</dbReference>
<evidence type="ECO:0000256" key="4">
    <source>
        <dbReference type="ARBA" id="ARBA00022692"/>
    </source>
</evidence>
<evidence type="ECO:0000313" key="11">
    <source>
        <dbReference type="Proteomes" id="UP000253034"/>
    </source>
</evidence>
<keyword evidence="4 9" id="KW-0812">Transmembrane</keyword>
<comment type="similarity">
    <text evidence="9">Belongs to the SecE/SEC61-gamma family.</text>
</comment>
<dbReference type="OrthoDB" id="9799073at2"/>
<evidence type="ECO:0000256" key="2">
    <source>
        <dbReference type="ARBA" id="ARBA00022448"/>
    </source>
</evidence>
<evidence type="ECO:0000256" key="5">
    <source>
        <dbReference type="ARBA" id="ARBA00022927"/>
    </source>
</evidence>
<keyword evidence="3 9" id="KW-1003">Cell membrane</keyword>
<dbReference type="PANTHER" id="PTHR33910:SF1">
    <property type="entry name" value="PROTEIN TRANSLOCASE SUBUNIT SECE"/>
    <property type="match status" value="1"/>
</dbReference>
<evidence type="ECO:0000256" key="3">
    <source>
        <dbReference type="ARBA" id="ARBA00022475"/>
    </source>
</evidence>
<evidence type="ECO:0000256" key="7">
    <source>
        <dbReference type="ARBA" id="ARBA00023010"/>
    </source>
</evidence>
<dbReference type="Gene3D" id="1.20.5.1030">
    <property type="entry name" value="Preprotein translocase secy subunit"/>
    <property type="match status" value="1"/>
</dbReference>
<dbReference type="GO" id="GO:0065002">
    <property type="term" value="P:intracellular protein transmembrane transport"/>
    <property type="evidence" value="ECO:0007669"/>
    <property type="project" value="UniProtKB-UniRule"/>
</dbReference>
<sequence>MAEEVKVSKFGLMRKKAVRFFKEVRNELKKVIWPSRTQLINNTVTVLTCCLIVGLMIWIVDFGLTLAVDTFLTGK</sequence>
<dbReference type="Proteomes" id="UP000253034">
    <property type="component" value="Unassembled WGS sequence"/>
</dbReference>
<keyword evidence="5 9" id="KW-0653">Protein transport</keyword>
<organism evidence="10 11">
    <name type="scientific">Anaerobacterium chartisolvens</name>
    <dbReference type="NCBI Taxonomy" id="1297424"/>
    <lineage>
        <taxon>Bacteria</taxon>
        <taxon>Bacillati</taxon>
        <taxon>Bacillota</taxon>
        <taxon>Clostridia</taxon>
        <taxon>Eubacteriales</taxon>
        <taxon>Oscillospiraceae</taxon>
        <taxon>Anaerobacterium</taxon>
    </lineage>
</organism>
<dbReference type="HAMAP" id="MF_00422">
    <property type="entry name" value="SecE"/>
    <property type="match status" value="1"/>
</dbReference>
<dbReference type="InterPro" id="IPR038379">
    <property type="entry name" value="SecE_sf"/>
</dbReference>
<dbReference type="EMBL" id="QPJT01000001">
    <property type="protein sequence ID" value="RCX20835.1"/>
    <property type="molecule type" value="Genomic_DNA"/>
</dbReference>
<evidence type="ECO:0000256" key="8">
    <source>
        <dbReference type="ARBA" id="ARBA00023136"/>
    </source>
</evidence>
<protein>
    <recommendedName>
        <fullName evidence="9">Protein translocase subunit SecE</fullName>
    </recommendedName>
</protein>
<comment type="function">
    <text evidence="9">Essential subunit of the Sec protein translocation channel SecYEG. Clamps together the 2 halves of SecY. May contact the channel plug during translocation.</text>
</comment>
<feature type="transmembrane region" description="Helical" evidence="9">
    <location>
        <begin position="39"/>
        <end position="60"/>
    </location>
</feature>
<keyword evidence="11" id="KW-1185">Reference proteome</keyword>
<reference evidence="10 11" key="1">
    <citation type="submission" date="2018-07" db="EMBL/GenBank/DDBJ databases">
        <title>Genomic Encyclopedia of Type Strains, Phase IV (KMG-IV): sequencing the most valuable type-strain genomes for metagenomic binning, comparative biology and taxonomic classification.</title>
        <authorList>
            <person name="Goeker M."/>
        </authorList>
    </citation>
    <scope>NUCLEOTIDE SEQUENCE [LARGE SCALE GENOMIC DNA]</scope>
    <source>
        <strain evidence="10 11">DSM 27016</strain>
    </source>
</reference>
<gene>
    <name evidence="9" type="primary">secE</name>
    <name evidence="10" type="ORF">DFR58_10137</name>
</gene>